<evidence type="ECO:0000313" key="3">
    <source>
        <dbReference type="Proteomes" id="UP001342314"/>
    </source>
</evidence>
<evidence type="ECO:0000313" key="2">
    <source>
        <dbReference type="EMBL" id="GJN92493.1"/>
    </source>
</evidence>
<name>A0AAV5GQN9_9BASI</name>
<organism evidence="2 3">
    <name type="scientific">Rhodotorula paludigena</name>
    <dbReference type="NCBI Taxonomy" id="86838"/>
    <lineage>
        <taxon>Eukaryota</taxon>
        <taxon>Fungi</taxon>
        <taxon>Dikarya</taxon>
        <taxon>Basidiomycota</taxon>
        <taxon>Pucciniomycotina</taxon>
        <taxon>Microbotryomycetes</taxon>
        <taxon>Sporidiobolales</taxon>
        <taxon>Sporidiobolaceae</taxon>
        <taxon>Rhodotorula</taxon>
    </lineage>
</organism>
<feature type="region of interest" description="Disordered" evidence="1">
    <location>
        <begin position="1"/>
        <end position="23"/>
    </location>
</feature>
<evidence type="ECO:0000256" key="1">
    <source>
        <dbReference type="SAM" id="MobiDB-lite"/>
    </source>
</evidence>
<comment type="caution">
    <text evidence="2">The sequence shown here is derived from an EMBL/GenBank/DDBJ whole genome shotgun (WGS) entry which is preliminary data.</text>
</comment>
<dbReference type="AlphaFoldDB" id="A0AAV5GQN9"/>
<dbReference type="Pfam" id="PF11326">
    <property type="entry name" value="PANTS-like"/>
    <property type="match status" value="1"/>
</dbReference>
<gene>
    <name evidence="2" type="ORF">Rhopal_005523-T1</name>
</gene>
<accession>A0AAV5GQN9</accession>
<proteinExistence type="predicted"/>
<dbReference type="InterPro" id="IPR021475">
    <property type="entry name" value="Pants/Emi1-like"/>
</dbReference>
<sequence>MFGFGAKREQAGDSAGAAAVPPAAVPAPRTLESVVEEELPIQRHAVAMEGGMPSCLTLFDNFLLCYSLASQIKSVYRHGTPRDCMPKFEDFKFCMSVKGLSEERKEEVWVRRRAEWWARRRLGKSSEDVWDARQDVYSDPLEEKRRAAATAPADQAQQATA</sequence>
<keyword evidence="3" id="KW-1185">Reference proteome</keyword>
<protein>
    <submittedName>
        <fullName evidence="2">Uncharacterized protein</fullName>
    </submittedName>
</protein>
<dbReference type="EMBL" id="BQKY01000011">
    <property type="protein sequence ID" value="GJN92493.1"/>
    <property type="molecule type" value="Genomic_DNA"/>
</dbReference>
<dbReference type="Proteomes" id="UP001342314">
    <property type="component" value="Unassembled WGS sequence"/>
</dbReference>
<feature type="compositionally biased region" description="Basic and acidic residues" evidence="1">
    <location>
        <begin position="1"/>
        <end position="11"/>
    </location>
</feature>
<dbReference type="PANTHER" id="PTHR28052:SF1">
    <property type="entry name" value="UPF0545 PROTEIN C22ORF39"/>
    <property type="match status" value="1"/>
</dbReference>
<dbReference type="PANTHER" id="PTHR28052">
    <property type="entry name" value="UPF0545 PROTEIN C22ORF39"/>
    <property type="match status" value="1"/>
</dbReference>
<reference evidence="2 3" key="1">
    <citation type="submission" date="2021-12" db="EMBL/GenBank/DDBJ databases">
        <title>High titer production of polyol ester of fatty acids by Rhodotorula paludigena BS15 towards product separation-free biomass refinery.</title>
        <authorList>
            <person name="Mano J."/>
            <person name="Ono H."/>
            <person name="Tanaka T."/>
            <person name="Naito K."/>
            <person name="Sushida H."/>
            <person name="Ike M."/>
            <person name="Tokuyasu K."/>
            <person name="Kitaoka M."/>
        </authorList>
    </citation>
    <scope>NUCLEOTIDE SEQUENCE [LARGE SCALE GENOMIC DNA]</scope>
    <source>
        <strain evidence="2 3">BS15</strain>
    </source>
</reference>